<dbReference type="PRINTS" id="PR00039">
    <property type="entry name" value="HTHLYSR"/>
</dbReference>
<dbReference type="InterPro" id="IPR036388">
    <property type="entry name" value="WH-like_DNA-bd_sf"/>
</dbReference>
<gene>
    <name evidence="6" type="ORF">PJV93_05660</name>
</gene>
<dbReference type="InterPro" id="IPR005119">
    <property type="entry name" value="LysR_subst-bd"/>
</dbReference>
<dbReference type="EMBL" id="JAQJJG010000005">
    <property type="protein sequence ID" value="MDN5123394.1"/>
    <property type="molecule type" value="Genomic_DNA"/>
</dbReference>
<dbReference type="PANTHER" id="PTHR30126">
    <property type="entry name" value="HTH-TYPE TRANSCRIPTIONAL REGULATOR"/>
    <property type="match status" value="1"/>
</dbReference>
<evidence type="ECO:0000313" key="6">
    <source>
        <dbReference type="EMBL" id="MDN5123394.1"/>
    </source>
</evidence>
<organism evidence="6 7">
    <name type="scientific">Aliarcobacter butzleri</name>
    <dbReference type="NCBI Taxonomy" id="28197"/>
    <lineage>
        <taxon>Bacteria</taxon>
        <taxon>Pseudomonadati</taxon>
        <taxon>Campylobacterota</taxon>
        <taxon>Epsilonproteobacteria</taxon>
        <taxon>Campylobacterales</taxon>
        <taxon>Arcobacteraceae</taxon>
        <taxon>Aliarcobacter</taxon>
    </lineage>
</organism>
<comment type="caution">
    <text evidence="6">The sequence shown here is derived from an EMBL/GenBank/DDBJ whole genome shotgun (WGS) entry which is preliminary data.</text>
</comment>
<feature type="domain" description="HTH lysR-type" evidence="5">
    <location>
        <begin position="1"/>
        <end position="58"/>
    </location>
</feature>
<dbReference type="GO" id="GO:0003700">
    <property type="term" value="F:DNA-binding transcription factor activity"/>
    <property type="evidence" value="ECO:0007669"/>
    <property type="project" value="InterPro"/>
</dbReference>
<evidence type="ECO:0000313" key="7">
    <source>
        <dbReference type="Proteomes" id="UP001170364"/>
    </source>
</evidence>
<name>A0AAW7QBF4_9BACT</name>
<keyword evidence="4" id="KW-0804">Transcription</keyword>
<proteinExistence type="inferred from homology"/>
<reference evidence="6" key="2">
    <citation type="submission" date="2023-01" db="EMBL/GenBank/DDBJ databases">
        <authorList>
            <person name="Uljanovas D."/>
        </authorList>
    </citation>
    <scope>NUCLEOTIDE SEQUENCE</scope>
    <source>
        <strain evidence="6">S41</strain>
    </source>
</reference>
<dbReference type="InterPro" id="IPR036390">
    <property type="entry name" value="WH_DNA-bd_sf"/>
</dbReference>
<sequence length="294" mass="34302">MTLKELNFFYKLCENPQVTQVASELNISQSAISLAIKSLETSLNEQLFDRIGKKLILNEKGKYFKEKTLPSYLALMDAQTIFQENKLAGNIKIAASKTISNYIMPNIYYDFLTKYKDVKLDISTINSSKIIEKILKSELDIGLIEVDTQNSSLIKEKLSDDELIVVTSDKNYLKEAFIDTIKKRWILREIGSGTREIFINQIGEISKELDIFMQLQDFEEIKTIVLNNKNTVTSLSKVIVQKELDEKRLFQIKLKNLELKREFYLVYHKEKSKNLLFETFIEFIKSRFNKNYLL</sequence>
<dbReference type="InterPro" id="IPR000847">
    <property type="entry name" value="LysR_HTH_N"/>
</dbReference>
<dbReference type="Proteomes" id="UP001170364">
    <property type="component" value="Unassembled WGS sequence"/>
</dbReference>
<evidence type="ECO:0000256" key="2">
    <source>
        <dbReference type="ARBA" id="ARBA00023015"/>
    </source>
</evidence>
<reference evidence="6" key="1">
    <citation type="journal article" date="2023" name="Microorganisms">
        <title>Genomic Characterization of Arcobacter butzleri Strains Isolated from Various Sources in Lithuania.</title>
        <authorList>
            <person name="Uljanovas D."/>
            <person name="Golz G."/>
            <person name="Fleischmann S."/>
            <person name="Kudirkiene E."/>
            <person name="Kasetiene N."/>
            <person name="Grineviciene A."/>
            <person name="Tamuleviciene E."/>
            <person name="Aksomaitiene J."/>
            <person name="Alter T."/>
            <person name="Malakauskas M."/>
        </authorList>
    </citation>
    <scope>NUCLEOTIDE SEQUENCE</scope>
    <source>
        <strain evidence="6">S41</strain>
    </source>
</reference>
<dbReference type="SUPFAM" id="SSF53850">
    <property type="entry name" value="Periplasmic binding protein-like II"/>
    <property type="match status" value="1"/>
</dbReference>
<accession>A0AAW7QBF4</accession>
<dbReference type="Gene3D" id="3.40.190.290">
    <property type="match status" value="1"/>
</dbReference>
<keyword evidence="2" id="KW-0805">Transcription regulation</keyword>
<evidence type="ECO:0000256" key="4">
    <source>
        <dbReference type="ARBA" id="ARBA00023163"/>
    </source>
</evidence>
<dbReference type="AlphaFoldDB" id="A0AAW7QBF4"/>
<dbReference type="PROSITE" id="PS50931">
    <property type="entry name" value="HTH_LYSR"/>
    <property type="match status" value="1"/>
</dbReference>
<dbReference type="SUPFAM" id="SSF46785">
    <property type="entry name" value="Winged helix' DNA-binding domain"/>
    <property type="match status" value="1"/>
</dbReference>
<dbReference type="Pfam" id="PF03466">
    <property type="entry name" value="LysR_substrate"/>
    <property type="match status" value="1"/>
</dbReference>
<evidence type="ECO:0000256" key="1">
    <source>
        <dbReference type="ARBA" id="ARBA00009437"/>
    </source>
</evidence>
<evidence type="ECO:0000256" key="3">
    <source>
        <dbReference type="ARBA" id="ARBA00023125"/>
    </source>
</evidence>
<dbReference type="PANTHER" id="PTHR30126:SF94">
    <property type="entry name" value="LYSR FAMILY TRANSCRIPTIONAL REGULATOR"/>
    <property type="match status" value="1"/>
</dbReference>
<keyword evidence="3" id="KW-0238">DNA-binding</keyword>
<dbReference type="GO" id="GO:0000976">
    <property type="term" value="F:transcription cis-regulatory region binding"/>
    <property type="evidence" value="ECO:0007669"/>
    <property type="project" value="TreeGrafter"/>
</dbReference>
<protein>
    <submittedName>
        <fullName evidence="6">LysR substrate-binding domain-containing protein</fullName>
    </submittedName>
</protein>
<dbReference type="RefSeq" id="WP_301370346.1">
    <property type="nucleotide sequence ID" value="NZ_JAQJJF010000003.1"/>
</dbReference>
<dbReference type="Pfam" id="PF00126">
    <property type="entry name" value="HTH_1"/>
    <property type="match status" value="1"/>
</dbReference>
<comment type="similarity">
    <text evidence="1">Belongs to the LysR transcriptional regulatory family.</text>
</comment>
<dbReference type="Gene3D" id="1.10.10.10">
    <property type="entry name" value="Winged helix-like DNA-binding domain superfamily/Winged helix DNA-binding domain"/>
    <property type="match status" value="1"/>
</dbReference>
<evidence type="ECO:0000259" key="5">
    <source>
        <dbReference type="PROSITE" id="PS50931"/>
    </source>
</evidence>